<feature type="transmembrane region" description="Helical" evidence="2">
    <location>
        <begin position="230"/>
        <end position="253"/>
    </location>
</feature>
<feature type="compositionally biased region" description="Low complexity" evidence="1">
    <location>
        <begin position="264"/>
        <end position="273"/>
    </location>
</feature>
<reference evidence="5" key="2">
    <citation type="submission" date="2022-02" db="EMBL/GenBank/DDBJ databases">
        <authorList>
            <person name="Elcheninov A.G."/>
            <person name="Sorokin D.Y."/>
            <person name="Kublanov I.V."/>
        </authorList>
    </citation>
    <scope>NUCLEOTIDE SEQUENCE</scope>
    <source>
        <strain evidence="5">AArc-St2</strain>
    </source>
</reference>
<evidence type="ECO:0000259" key="4">
    <source>
        <dbReference type="Pfam" id="PF24036"/>
    </source>
</evidence>
<dbReference type="Pfam" id="PF24036">
    <property type="entry name" value="DUF7345"/>
    <property type="match status" value="1"/>
</dbReference>
<accession>A0AAE3FUB6</accession>
<comment type="caution">
    <text evidence="5">The sequence shown here is derived from an EMBL/GenBank/DDBJ whole genome shotgun (WGS) entry which is preliminary data.</text>
</comment>
<evidence type="ECO:0000259" key="3">
    <source>
        <dbReference type="Pfam" id="PF24034"/>
    </source>
</evidence>
<dbReference type="EMBL" id="JAKRVX010000001">
    <property type="protein sequence ID" value="MCL9815782.1"/>
    <property type="molecule type" value="Genomic_DNA"/>
</dbReference>
<reference evidence="5" key="1">
    <citation type="journal article" date="2022" name="Syst. Appl. Microbiol.">
        <title>Natronocalculus amylovorans gen. nov., sp. nov., and Natranaeroarchaeum aerophilus sp. nov., dominant culturable amylolytic natronoarchaea from hypersaline soda lakes in southwestern Siberia.</title>
        <authorList>
            <person name="Sorokin D.Y."/>
            <person name="Elcheninov A.G."/>
            <person name="Khizhniak T.V."/>
            <person name="Koenen M."/>
            <person name="Bale N.J."/>
            <person name="Damste J.S.S."/>
            <person name="Kublanov I.V."/>
        </authorList>
    </citation>
    <scope>NUCLEOTIDE SEQUENCE</scope>
    <source>
        <strain evidence="5">AArc-St2</strain>
    </source>
</reference>
<evidence type="ECO:0008006" key="7">
    <source>
        <dbReference type="Google" id="ProtNLM"/>
    </source>
</evidence>
<evidence type="ECO:0000256" key="1">
    <source>
        <dbReference type="SAM" id="MobiDB-lite"/>
    </source>
</evidence>
<organism evidence="5 6">
    <name type="scientific">Natronocalculus amylovorans</name>
    <dbReference type="NCBI Taxonomy" id="2917812"/>
    <lineage>
        <taxon>Archaea</taxon>
        <taxon>Methanobacteriati</taxon>
        <taxon>Methanobacteriota</taxon>
        <taxon>Stenosarchaea group</taxon>
        <taxon>Halobacteria</taxon>
        <taxon>Halobacteriales</taxon>
        <taxon>Haloferacaceae</taxon>
        <taxon>Natronocalculus</taxon>
    </lineage>
</organism>
<keyword evidence="2" id="KW-0472">Membrane</keyword>
<keyword evidence="6" id="KW-1185">Reference proteome</keyword>
<dbReference type="Proteomes" id="UP001203207">
    <property type="component" value="Unassembled WGS sequence"/>
</dbReference>
<keyword evidence="2" id="KW-1133">Transmembrane helix</keyword>
<evidence type="ECO:0000313" key="5">
    <source>
        <dbReference type="EMBL" id="MCL9815782.1"/>
    </source>
</evidence>
<keyword evidence="2" id="KW-0812">Transmembrane</keyword>
<dbReference type="InterPro" id="IPR036390">
    <property type="entry name" value="WH_DNA-bd_sf"/>
</dbReference>
<feature type="compositionally biased region" description="Polar residues" evidence="1">
    <location>
        <begin position="281"/>
        <end position="295"/>
    </location>
</feature>
<feature type="domain" description="DUF7343" evidence="3">
    <location>
        <begin position="309"/>
        <end position="370"/>
    </location>
</feature>
<gene>
    <name evidence="5" type="ORF">AArcSt2_02395</name>
</gene>
<evidence type="ECO:0000256" key="2">
    <source>
        <dbReference type="SAM" id="Phobius"/>
    </source>
</evidence>
<proteinExistence type="predicted"/>
<protein>
    <recommendedName>
        <fullName evidence="7">Transmembrane glycoprotein / HTH domain protein</fullName>
    </recommendedName>
</protein>
<feature type="region of interest" description="Disordered" evidence="1">
    <location>
        <begin position="262"/>
        <end position="312"/>
    </location>
</feature>
<dbReference type="Pfam" id="PF24034">
    <property type="entry name" value="DUF7343"/>
    <property type="match status" value="1"/>
</dbReference>
<evidence type="ECO:0000313" key="6">
    <source>
        <dbReference type="Proteomes" id="UP001203207"/>
    </source>
</evidence>
<dbReference type="InterPro" id="IPR055769">
    <property type="entry name" value="DUF7345"/>
</dbReference>
<dbReference type="InterPro" id="IPR055767">
    <property type="entry name" value="DUF7343"/>
</dbReference>
<name>A0AAE3FUB6_9EURY</name>
<sequence>MRRIPLFVALLATFALFGGVAVASSAATISDDTSTTMSSELTVSDISPQTQISIQLSADRSASWEVQIQYELESDEEIATFEELAEEFESGNPTVGPQVSTFENFAALSASETDRQMEIESVSRSASLDGSVGTLTLEFVWTEFLSEDGSRLVLDDAFELGEDDRWLRTLGDNQELQITAPEGYSIVRSSVSFEENTVVQEGPHVFDREEHISMTFEQNTIGPANPDGVFGTWGLLFAGVVVTVAVLVGALLLRNRNTPIPFISSDQTQSSSSRNEHGMDSTGTPSETSGEQSTAPPDVENKPEEDLSLLSDEERVERLLELNGGRMRQAMIVKETGWSDAKVSQLLSAMESDDQIEKLRLGRENLISLPEYDADNQTDQ</sequence>
<dbReference type="AlphaFoldDB" id="A0AAE3FUB6"/>
<feature type="domain" description="DUF7345" evidence="4">
    <location>
        <begin position="54"/>
        <end position="184"/>
    </location>
</feature>
<dbReference type="SUPFAM" id="SSF46785">
    <property type="entry name" value="Winged helix' DNA-binding domain"/>
    <property type="match status" value="1"/>
</dbReference>
<dbReference type="RefSeq" id="WP_250582663.1">
    <property type="nucleotide sequence ID" value="NZ_JAKRVX010000001.1"/>
</dbReference>